<organism evidence="3 4">
    <name type="scientific">Spartinivicinus marinus</name>
    <dbReference type="NCBI Taxonomy" id="2994442"/>
    <lineage>
        <taxon>Bacteria</taxon>
        <taxon>Pseudomonadati</taxon>
        <taxon>Pseudomonadota</taxon>
        <taxon>Gammaproteobacteria</taxon>
        <taxon>Oceanospirillales</taxon>
        <taxon>Zooshikellaceae</taxon>
        <taxon>Spartinivicinus</taxon>
    </lineage>
</organism>
<dbReference type="InterPro" id="IPR036873">
    <property type="entry name" value="Rhodanese-like_dom_sf"/>
</dbReference>
<comment type="caution">
    <text evidence="3">The sequence shown here is derived from an EMBL/GenBank/DDBJ whole genome shotgun (WGS) entry which is preliminary data.</text>
</comment>
<name>A0A853I9N2_9GAMM</name>
<evidence type="ECO:0000259" key="2">
    <source>
        <dbReference type="PROSITE" id="PS50206"/>
    </source>
</evidence>
<dbReference type="EMBL" id="JACCKB010000012">
    <property type="protein sequence ID" value="NYZ66257.1"/>
    <property type="molecule type" value="Genomic_DNA"/>
</dbReference>
<feature type="domain" description="Rhodanese" evidence="2">
    <location>
        <begin position="60"/>
        <end position="148"/>
    </location>
</feature>
<accession>A0A853I9N2</accession>
<evidence type="ECO:0000256" key="1">
    <source>
        <dbReference type="SAM" id="SignalP"/>
    </source>
</evidence>
<dbReference type="RefSeq" id="WP_180568288.1">
    <property type="nucleotide sequence ID" value="NZ_JACCKB010000012.1"/>
</dbReference>
<feature type="signal peptide" evidence="1">
    <location>
        <begin position="1"/>
        <end position="21"/>
    </location>
</feature>
<dbReference type="Gene3D" id="3.40.250.10">
    <property type="entry name" value="Rhodanese-like domain"/>
    <property type="match status" value="1"/>
</dbReference>
<dbReference type="AlphaFoldDB" id="A0A853I9N2"/>
<evidence type="ECO:0000313" key="3">
    <source>
        <dbReference type="EMBL" id="NYZ66257.1"/>
    </source>
</evidence>
<reference evidence="3 4" key="1">
    <citation type="submission" date="2020-07" db="EMBL/GenBank/DDBJ databases">
        <title>Endozoicomonas sp. nov., isolated from sediment.</title>
        <authorList>
            <person name="Gu T."/>
        </authorList>
    </citation>
    <scope>NUCLEOTIDE SEQUENCE [LARGE SCALE GENOMIC DNA]</scope>
    <source>
        <strain evidence="3 4">SM1973</strain>
    </source>
</reference>
<dbReference type="InterPro" id="IPR001763">
    <property type="entry name" value="Rhodanese-like_dom"/>
</dbReference>
<keyword evidence="4" id="KW-1185">Reference proteome</keyword>
<dbReference type="SUPFAM" id="SSF52821">
    <property type="entry name" value="Rhodanese/Cell cycle control phosphatase"/>
    <property type="match status" value="1"/>
</dbReference>
<gene>
    <name evidence="3" type="ORF">H0A36_09555</name>
</gene>
<dbReference type="PROSITE" id="PS50206">
    <property type="entry name" value="RHODANESE_3"/>
    <property type="match status" value="1"/>
</dbReference>
<evidence type="ECO:0000313" key="4">
    <source>
        <dbReference type="Proteomes" id="UP000569732"/>
    </source>
</evidence>
<protein>
    <submittedName>
        <fullName evidence="3">Rhodanese-like domain-containing protein</fullName>
    </submittedName>
</protein>
<feature type="chain" id="PRO_5032341225" evidence="1">
    <location>
        <begin position="22"/>
        <end position="288"/>
    </location>
</feature>
<dbReference type="Proteomes" id="UP000569732">
    <property type="component" value="Unassembled WGS sequence"/>
</dbReference>
<keyword evidence="1" id="KW-0732">Signal</keyword>
<dbReference type="CDD" id="cd00158">
    <property type="entry name" value="RHOD"/>
    <property type="match status" value="1"/>
</dbReference>
<sequence>MLRVILLLKLLVVFLVQSIQAAPDVKQCPATKEYLEQVRLAENISQPVDYACFVDIGEITIADYLVVDAREPRHNKDVLIPSSIRMSAKQLATHEFLKDNKLLLLGEGYNTTQMANLCYHLVKSGFNEVKIINNGIWAWHLASKPLSGKEGDIKQLNHVSANQVFRALHNDGFYLLVSDMYQQYLTKLIGTNQTLADLLNNKVIYFPKKTKELSAFIEKQMQRMTAMGQYPTFVLLADGQLKHNLNKQLPLRNLFILSDSIQALLVEYAKSERTAQRYGAVPNRYQCQ</sequence>
<proteinExistence type="predicted"/>